<feature type="region of interest" description="Disordered" evidence="1">
    <location>
        <begin position="782"/>
        <end position="902"/>
    </location>
</feature>
<feature type="compositionally biased region" description="Polar residues" evidence="1">
    <location>
        <begin position="11"/>
        <end position="21"/>
    </location>
</feature>
<feature type="compositionally biased region" description="Basic and acidic residues" evidence="1">
    <location>
        <begin position="599"/>
        <end position="610"/>
    </location>
</feature>
<dbReference type="AlphaFoldDB" id="A0A9N8RCG3"/>
<feature type="compositionally biased region" description="Basic and acidic residues" evidence="1">
    <location>
        <begin position="874"/>
        <end position="886"/>
    </location>
</feature>
<feature type="compositionally biased region" description="Polar residues" evidence="1">
    <location>
        <begin position="560"/>
        <end position="580"/>
    </location>
</feature>
<feature type="compositionally biased region" description="Polar residues" evidence="1">
    <location>
        <begin position="51"/>
        <end position="65"/>
    </location>
</feature>
<evidence type="ECO:0000313" key="2">
    <source>
        <dbReference type="EMBL" id="CAG1983033.1"/>
    </source>
</evidence>
<reference evidence="2" key="1">
    <citation type="submission" date="2021-03" db="EMBL/GenBank/DDBJ databases">
        <authorList>
            <person name="Alouane T."/>
            <person name="Langin T."/>
            <person name="Bonhomme L."/>
        </authorList>
    </citation>
    <scope>NUCLEOTIDE SEQUENCE</scope>
    <source>
        <strain evidence="2">MDC_Fg202</strain>
    </source>
</reference>
<protein>
    <submittedName>
        <fullName evidence="2">Uncharacterized protein</fullName>
    </submittedName>
</protein>
<feature type="region of interest" description="Disordered" evidence="1">
    <location>
        <begin position="376"/>
        <end position="648"/>
    </location>
</feature>
<feature type="compositionally biased region" description="Polar residues" evidence="1">
    <location>
        <begin position="342"/>
        <end position="352"/>
    </location>
</feature>
<dbReference type="Proteomes" id="UP000746612">
    <property type="component" value="Unassembled WGS sequence"/>
</dbReference>
<feature type="region of interest" description="Disordered" evidence="1">
    <location>
        <begin position="1"/>
        <end position="360"/>
    </location>
</feature>
<feature type="non-terminal residue" evidence="2">
    <location>
        <position position="902"/>
    </location>
</feature>
<feature type="compositionally biased region" description="Basic and acidic residues" evidence="1">
    <location>
        <begin position="541"/>
        <end position="558"/>
    </location>
</feature>
<gene>
    <name evidence="2" type="ORF">MDCFG202_LOCUS232257</name>
</gene>
<feature type="compositionally biased region" description="Basic and acidic residues" evidence="1">
    <location>
        <begin position="302"/>
        <end position="313"/>
    </location>
</feature>
<accession>A0A9N8RCG3</accession>
<feature type="compositionally biased region" description="Basic residues" evidence="1">
    <location>
        <begin position="789"/>
        <end position="814"/>
    </location>
</feature>
<feature type="compositionally biased region" description="Basic and acidic residues" evidence="1">
    <location>
        <begin position="397"/>
        <end position="436"/>
    </location>
</feature>
<proteinExistence type="predicted"/>
<feature type="compositionally biased region" description="Acidic residues" evidence="1">
    <location>
        <begin position="863"/>
        <end position="873"/>
    </location>
</feature>
<comment type="caution">
    <text evidence="2">The sequence shown here is derived from an EMBL/GenBank/DDBJ whole genome shotgun (WGS) entry which is preliminary data.</text>
</comment>
<feature type="compositionally biased region" description="Low complexity" evidence="1">
    <location>
        <begin position="257"/>
        <end position="270"/>
    </location>
</feature>
<evidence type="ECO:0000313" key="3">
    <source>
        <dbReference type="Proteomes" id="UP000746612"/>
    </source>
</evidence>
<name>A0A9N8RCG3_GIBZA</name>
<feature type="compositionally biased region" description="Polar residues" evidence="1">
    <location>
        <begin position="93"/>
        <end position="125"/>
    </location>
</feature>
<evidence type="ECO:0000256" key="1">
    <source>
        <dbReference type="SAM" id="MobiDB-lite"/>
    </source>
</evidence>
<dbReference type="EMBL" id="CAJPIJ010000129">
    <property type="protein sequence ID" value="CAG1983033.1"/>
    <property type="molecule type" value="Genomic_DNA"/>
</dbReference>
<sequence length="902" mass="100887">SEHSFTRPEAFTQNIQQTYLQPSMLPKQPHKRKPMASETSSQRRHRAASAIPSTPISQPMSSSQVAKKCRVSDGNERIAETPQENKRRAMGSKGQQTPERTTQLAQATSPSTPFEVSSAESSDSDCQIKKVLPSPKRKLVAASLRGRPAKRARMERSITPSPADESDCVIEKVLPSPKRRQVEQKKRNTKRRRVGDCSDSPVCIESDVDSGAEDVNSLPEPTQTQTPEELREHSPSIVDALIAWLDGPQSGGAASEAAQPTSPPAIASTPPNAPFSTAPEQPIQESPSMETPSREGQTQEVQVERTLAEKAQVEDASTSPASDLENIAPSSTYKLQPVYSGENLQESHTPGTPTHFRPHHRDSLVGLTSILKRSSEKPLREINPEVDISFPDISPLSRDERDASSPTERIQDSKHQAKIIRSSERRDGPVTKRAIEDETSSTPPPLVSFPRRLTLADLRSKDWKSSQPRNIYRPLTPLPKPSQWLRQRKELEPLTSIIDETAAEDAASDQGTPSKPPTERVNRTQKLIKAEPQSSDEDGSGDERSCRVEEWLKPEIIKQETPSKLPTQPAMGQTQKSVTPKEQCATDVRVTKTKRHKLEKQMKQGTERQFARSTPLSRKTRRPNRVNDQDDTDTEKSEGEYQKRLEEEQLVPVPNRNWTKPSFPNQEIMPQVIRDGVSEHAIKPTVATFEKKSAAGHGFTFEDNDSNQKYNWDVDWSASPSLGKRETRAVASELKHRGIKTERQYSNFWYNLTMKLSSIAGSPVPLFTAKKKALETFVEEAMRNADDRRKRKARKNAAKNKPHKREKKKHKTKDRRQGVEEAFLDASDTNKEKCQKKSKKLPQGVDAFLIPGDTDEEGKSSSEESDSDYDGEDLMAKVRADIDRQRRMSGGGTSCGYRKGDL</sequence>
<organism evidence="2 3">
    <name type="scientific">Gibberella zeae</name>
    <name type="common">Wheat head blight fungus</name>
    <name type="synonym">Fusarium graminearum</name>
    <dbReference type="NCBI Taxonomy" id="5518"/>
    <lineage>
        <taxon>Eukaryota</taxon>
        <taxon>Fungi</taxon>
        <taxon>Dikarya</taxon>
        <taxon>Ascomycota</taxon>
        <taxon>Pezizomycotina</taxon>
        <taxon>Sordariomycetes</taxon>
        <taxon>Hypocreomycetidae</taxon>
        <taxon>Hypocreales</taxon>
        <taxon>Nectriaceae</taxon>
        <taxon>Fusarium</taxon>
    </lineage>
</organism>
<feature type="compositionally biased region" description="Basic and acidic residues" evidence="1">
    <location>
        <begin position="634"/>
        <end position="647"/>
    </location>
</feature>
<feature type="compositionally biased region" description="Polar residues" evidence="1">
    <location>
        <begin position="283"/>
        <end position="301"/>
    </location>
</feature>
<feature type="compositionally biased region" description="Basic and acidic residues" evidence="1">
    <location>
        <begin position="70"/>
        <end position="87"/>
    </location>
</feature>